<proteinExistence type="predicted"/>
<protein>
    <recommendedName>
        <fullName evidence="4">Lumazine-binding</fullName>
    </recommendedName>
</protein>
<reference evidence="3" key="1">
    <citation type="submission" date="2016-10" db="EMBL/GenBank/DDBJ databases">
        <authorList>
            <person name="Varghese N."/>
            <person name="Submissions S."/>
        </authorList>
    </citation>
    <scope>NUCLEOTIDE SEQUENCE [LARGE SCALE GENOMIC DNA]</scope>
    <source>
        <strain evidence="3">DSM 24499</strain>
    </source>
</reference>
<feature type="signal peptide" evidence="1">
    <location>
        <begin position="1"/>
        <end position="18"/>
    </location>
</feature>
<dbReference type="AlphaFoldDB" id="A0A1I1I645"/>
<feature type="chain" id="PRO_5011709879" description="Lumazine-binding" evidence="1">
    <location>
        <begin position="19"/>
        <end position="150"/>
    </location>
</feature>
<dbReference type="Gene3D" id="3.10.450.50">
    <property type="match status" value="1"/>
</dbReference>
<accession>A0A1I1I645</accession>
<evidence type="ECO:0000313" key="3">
    <source>
        <dbReference type="Proteomes" id="UP000199438"/>
    </source>
</evidence>
<keyword evidence="3" id="KW-1185">Reference proteome</keyword>
<dbReference type="SUPFAM" id="SSF54427">
    <property type="entry name" value="NTF2-like"/>
    <property type="match status" value="1"/>
</dbReference>
<organism evidence="2 3">
    <name type="scientific">Zunongwangia mangrovi</name>
    <dbReference type="NCBI Taxonomy" id="1334022"/>
    <lineage>
        <taxon>Bacteria</taxon>
        <taxon>Pseudomonadati</taxon>
        <taxon>Bacteroidota</taxon>
        <taxon>Flavobacteriia</taxon>
        <taxon>Flavobacteriales</taxon>
        <taxon>Flavobacteriaceae</taxon>
        <taxon>Zunongwangia</taxon>
    </lineage>
</organism>
<evidence type="ECO:0000256" key="1">
    <source>
        <dbReference type="SAM" id="SignalP"/>
    </source>
</evidence>
<gene>
    <name evidence="2" type="ORF">SAMN04487907_103316</name>
</gene>
<dbReference type="STRING" id="1334022.SAMN04487907_103316"/>
<evidence type="ECO:0000313" key="2">
    <source>
        <dbReference type="EMBL" id="SFC31899.1"/>
    </source>
</evidence>
<dbReference type="EMBL" id="FOKV01000003">
    <property type="protein sequence ID" value="SFC31899.1"/>
    <property type="molecule type" value="Genomic_DNA"/>
</dbReference>
<sequence length="150" mass="16981">MKPILYILTLILSSTLTAQSEAENVKSTIDSFFESFHAQDTVGMKDLVSENVVIQSIGEDQQGKTLVHETSISDFLKGIVSIPKNASFKEELLDYQISIDGNMANAWTPYKFYFKDNFSHCGVNSFQLVKIDGKWQIIYIIDTRRKEGCN</sequence>
<evidence type="ECO:0008006" key="4">
    <source>
        <dbReference type="Google" id="ProtNLM"/>
    </source>
</evidence>
<keyword evidence="1" id="KW-0732">Signal</keyword>
<dbReference type="InterPro" id="IPR032710">
    <property type="entry name" value="NTF2-like_dom_sf"/>
</dbReference>
<name>A0A1I1I645_9FLAO</name>
<dbReference type="Proteomes" id="UP000199438">
    <property type="component" value="Unassembled WGS sequence"/>
</dbReference>
<dbReference type="RefSeq" id="WP_092542137.1">
    <property type="nucleotide sequence ID" value="NZ_FOKV01000003.1"/>
</dbReference>
<dbReference type="OrthoDB" id="117186at2"/>